<proteinExistence type="predicted"/>
<name>A0AA40GGU8_9HYME</name>
<dbReference type="Proteomes" id="UP001177670">
    <property type="component" value="Unassembled WGS sequence"/>
</dbReference>
<dbReference type="EMBL" id="JAHYIQ010000001">
    <property type="protein sequence ID" value="KAK1137558.1"/>
    <property type="molecule type" value="Genomic_DNA"/>
</dbReference>
<dbReference type="AlphaFoldDB" id="A0AA40GGU8"/>
<organism evidence="1 2">
    <name type="scientific">Melipona bicolor</name>
    <dbReference type="NCBI Taxonomy" id="60889"/>
    <lineage>
        <taxon>Eukaryota</taxon>
        <taxon>Metazoa</taxon>
        <taxon>Ecdysozoa</taxon>
        <taxon>Arthropoda</taxon>
        <taxon>Hexapoda</taxon>
        <taxon>Insecta</taxon>
        <taxon>Pterygota</taxon>
        <taxon>Neoptera</taxon>
        <taxon>Endopterygota</taxon>
        <taxon>Hymenoptera</taxon>
        <taxon>Apocrita</taxon>
        <taxon>Aculeata</taxon>
        <taxon>Apoidea</taxon>
        <taxon>Anthophila</taxon>
        <taxon>Apidae</taxon>
        <taxon>Melipona</taxon>
    </lineage>
</organism>
<comment type="caution">
    <text evidence="1">The sequence shown here is derived from an EMBL/GenBank/DDBJ whole genome shotgun (WGS) entry which is preliminary data.</text>
</comment>
<evidence type="ECO:0000313" key="1">
    <source>
        <dbReference type="EMBL" id="KAK1137558.1"/>
    </source>
</evidence>
<sequence length="221" mass="24568">MCDAEITLAVLRSPLPSVRAANRRANFAASMLHSQLILRSRSGNVVSSAVVVLTKLISSEMSVGYYSRIEMYSMDLVARELVCRVDCRSVANDSVLPAAGKLPSCPVVRAVRRIKVIPRRLNEISRSLDFVFLDRNIPEGVSNSPVTWNFTSQLDVNLGKLIIDSHAAISSLWLKLASRSLRVLKVSPKVADKSRYLRNVLNYSNYNYARGDVRVLSNSNE</sequence>
<gene>
    <name evidence="1" type="ORF">K0M31_002062</name>
</gene>
<accession>A0AA40GGU8</accession>
<evidence type="ECO:0000313" key="2">
    <source>
        <dbReference type="Proteomes" id="UP001177670"/>
    </source>
</evidence>
<reference evidence="1" key="1">
    <citation type="submission" date="2021-10" db="EMBL/GenBank/DDBJ databases">
        <title>Melipona bicolor Genome sequencing and assembly.</title>
        <authorList>
            <person name="Araujo N.S."/>
            <person name="Arias M.C."/>
        </authorList>
    </citation>
    <scope>NUCLEOTIDE SEQUENCE</scope>
    <source>
        <strain evidence="1">USP_2M_L1-L4_2017</strain>
        <tissue evidence="1">Whole body</tissue>
    </source>
</reference>
<protein>
    <submittedName>
        <fullName evidence="1">Uncharacterized protein</fullName>
    </submittedName>
</protein>
<keyword evidence="2" id="KW-1185">Reference proteome</keyword>